<evidence type="ECO:0000313" key="3">
    <source>
        <dbReference type="Proteomes" id="UP001180845"/>
    </source>
</evidence>
<dbReference type="GO" id="GO:0004177">
    <property type="term" value="F:aminopeptidase activity"/>
    <property type="evidence" value="ECO:0007669"/>
    <property type="project" value="TreeGrafter"/>
</dbReference>
<reference evidence="2" key="1">
    <citation type="submission" date="2023-07" db="EMBL/GenBank/DDBJ databases">
        <title>Sequencing the genomes of 1000 actinobacteria strains.</title>
        <authorList>
            <person name="Klenk H.-P."/>
        </authorList>
    </citation>
    <scope>NUCLEOTIDE SEQUENCE</scope>
    <source>
        <strain evidence="2">DSM 45977</strain>
    </source>
</reference>
<comment type="caution">
    <text evidence="2">The sequence shown here is derived from an EMBL/GenBank/DDBJ whole genome shotgun (WGS) entry which is preliminary data.</text>
</comment>
<sequence length="356" mass="35998">MTEEPRPGRANAITDVDGVRVGHHQRLDERWATGVSAVVVPEGATAAVDVRGGGPGTRETDVLHPTHLVQQAHAIVLAGGSAYGLSAADGAMRWLAERGHGFPVGETPHEVVPIVPAAVLFDLPMGEWGNRPDATFGYTACDAATTSETRQGNVGAGTGAVAGSVKGGTGTASAVLGDAALPGGATVGALVAVNSSGAVIDPATGLPWAVGLELAGEFGLRPPDAAEVEAARERAGSRPARRGTSARPLNTTIGVVAVDAPLSKAECHRVAVAAQDGLARAIRPAHAMSDGDTVFALSTGRSAPETDDRARWASALDGLCAAAADVLARAIVHAVLAADPLGDVIPYTGLYRSVRE</sequence>
<dbReference type="CDD" id="cd02252">
    <property type="entry name" value="nylC_like"/>
    <property type="match status" value="1"/>
</dbReference>
<dbReference type="Pfam" id="PF03576">
    <property type="entry name" value="Peptidase_S58"/>
    <property type="match status" value="1"/>
</dbReference>
<protein>
    <submittedName>
        <fullName evidence="2">L-aminopeptidase/D-esterase-like protein</fullName>
    </submittedName>
</protein>
<evidence type="ECO:0000256" key="1">
    <source>
        <dbReference type="ARBA" id="ARBA00007068"/>
    </source>
</evidence>
<dbReference type="RefSeq" id="WP_310274984.1">
    <property type="nucleotide sequence ID" value="NZ_JAVDXW010000001.1"/>
</dbReference>
<organism evidence="2 3">
    <name type="scientific">Haloactinomyces albus</name>
    <dbReference type="NCBI Taxonomy" id="1352928"/>
    <lineage>
        <taxon>Bacteria</taxon>
        <taxon>Bacillati</taxon>
        <taxon>Actinomycetota</taxon>
        <taxon>Actinomycetes</taxon>
        <taxon>Actinopolysporales</taxon>
        <taxon>Actinopolysporaceae</taxon>
        <taxon>Haloactinomyces</taxon>
    </lineage>
</organism>
<evidence type="ECO:0000313" key="2">
    <source>
        <dbReference type="EMBL" id="MDR7302986.1"/>
    </source>
</evidence>
<gene>
    <name evidence="2" type="ORF">JOF55_003167</name>
</gene>
<proteinExistence type="inferred from homology"/>
<dbReference type="InterPro" id="IPR016117">
    <property type="entry name" value="ArgJ-like_dom_sf"/>
</dbReference>
<accession>A0AAE3ZFL5</accession>
<dbReference type="PANTHER" id="PTHR36512:SF3">
    <property type="entry name" value="BLR5678 PROTEIN"/>
    <property type="match status" value="1"/>
</dbReference>
<dbReference type="PANTHER" id="PTHR36512">
    <property type="entry name" value="D-AMINOPEPTIDASE"/>
    <property type="match status" value="1"/>
</dbReference>
<dbReference type="InterPro" id="IPR005321">
    <property type="entry name" value="Peptidase_S58_DmpA"/>
</dbReference>
<name>A0AAE3ZFL5_9ACTN</name>
<dbReference type="Proteomes" id="UP001180845">
    <property type="component" value="Unassembled WGS sequence"/>
</dbReference>
<dbReference type="SUPFAM" id="SSF56266">
    <property type="entry name" value="DmpA/ArgJ-like"/>
    <property type="match status" value="1"/>
</dbReference>
<dbReference type="AlphaFoldDB" id="A0AAE3ZFL5"/>
<dbReference type="Gene3D" id="3.60.70.12">
    <property type="entry name" value="L-amino peptidase D-ALA esterase/amidase"/>
    <property type="match status" value="1"/>
</dbReference>
<comment type="similarity">
    <text evidence="1">Belongs to the peptidase S58 family.</text>
</comment>
<keyword evidence="3" id="KW-1185">Reference proteome</keyword>
<dbReference type="EMBL" id="JAVDXW010000001">
    <property type="protein sequence ID" value="MDR7302986.1"/>
    <property type="molecule type" value="Genomic_DNA"/>
</dbReference>